<feature type="domain" description="FAD-dependent protein C-terminal" evidence="1">
    <location>
        <begin position="285"/>
        <end position="481"/>
    </location>
</feature>
<dbReference type="PIRSF" id="PIRSF038984">
    <property type="entry name" value="FAD_binding_protein"/>
    <property type="match status" value="1"/>
</dbReference>
<dbReference type="PATRIC" id="fig|1286171.3.peg.1568"/>
<dbReference type="PANTHER" id="PTHR42842">
    <property type="entry name" value="FAD/NAD(P)-BINDING OXIDOREDUCTASE"/>
    <property type="match status" value="1"/>
</dbReference>
<dbReference type="KEGG" id="eac:EAL2_c16170"/>
<dbReference type="AlphaFoldDB" id="W8TL28"/>
<keyword evidence="3" id="KW-1185">Reference proteome</keyword>
<dbReference type="SUPFAM" id="SSF51905">
    <property type="entry name" value="FAD/NAD(P)-binding domain"/>
    <property type="match status" value="1"/>
</dbReference>
<dbReference type="eggNOG" id="COG2509">
    <property type="taxonomic scope" value="Bacteria"/>
</dbReference>
<dbReference type="Proteomes" id="UP000019591">
    <property type="component" value="Chromosome"/>
</dbReference>
<name>W8TL28_PEPAC</name>
<dbReference type="Pfam" id="PF21688">
    <property type="entry name" value="FAD-depend_C"/>
    <property type="match status" value="1"/>
</dbReference>
<protein>
    <recommendedName>
        <fullName evidence="1">FAD-dependent protein C-terminal domain-containing protein</fullName>
    </recommendedName>
</protein>
<dbReference type="InterPro" id="IPR036188">
    <property type="entry name" value="FAD/NAD-bd_sf"/>
</dbReference>
<dbReference type="HOGENOM" id="CLU_028644_3_0_9"/>
<dbReference type="STRING" id="1286171.EAL2_c16170"/>
<organism evidence="2 3">
    <name type="scientific">Peptoclostridium acidaminophilum DSM 3953</name>
    <dbReference type="NCBI Taxonomy" id="1286171"/>
    <lineage>
        <taxon>Bacteria</taxon>
        <taxon>Bacillati</taxon>
        <taxon>Bacillota</taxon>
        <taxon>Clostridia</taxon>
        <taxon>Peptostreptococcales</taxon>
        <taxon>Peptoclostridiaceae</taxon>
        <taxon>Peptoclostridium</taxon>
    </lineage>
</organism>
<reference evidence="2 3" key="1">
    <citation type="journal article" date="2014" name="Genome Announc.">
        <title>Complete Genome Sequence of Amino Acid-Utilizing Eubacterium acidaminophilum al-2 (DSM 3953).</title>
        <authorList>
            <person name="Poehlein A."/>
            <person name="Andreesen J.R."/>
            <person name="Daniel R."/>
        </authorList>
    </citation>
    <scope>NUCLEOTIDE SEQUENCE [LARGE SCALE GENOMIC DNA]</scope>
    <source>
        <strain evidence="2 3">DSM 3953</strain>
    </source>
</reference>
<evidence type="ECO:0000259" key="1">
    <source>
        <dbReference type="Pfam" id="PF21688"/>
    </source>
</evidence>
<dbReference type="EMBL" id="CP007452">
    <property type="protein sequence ID" value="AHM56912.1"/>
    <property type="molecule type" value="Genomic_DNA"/>
</dbReference>
<evidence type="ECO:0000313" key="2">
    <source>
        <dbReference type="EMBL" id="AHM56912.1"/>
    </source>
</evidence>
<dbReference type="PANTHER" id="PTHR42842:SF3">
    <property type="entry name" value="FAD_NAD(P)-BINDING OXIDOREDUCTASE FAMILY PROTEIN"/>
    <property type="match status" value="1"/>
</dbReference>
<proteinExistence type="predicted"/>
<sequence length="536" mass="58391">MFCLIRVSNIKLSLDEKIESIEEKILRKLRLQRDELLEYRIARESIDARKKGNISFVYTVDVRIKNEETLIKRLAADKDIAPVKLEAESIVARGSVPLGKRPVVIGMGPAGLFAALALAQNGYRPVLLERGQDVEKRTQDVEHFWSTGELSEESNVQFGEGGAGAFSDGKLTTRIKDPRCARVLQELVNAGAPEEIIYSHRPHVGTDILKEVVRNIRLKIQSLGGEVRFGAKVSGLKTEKGAIRALTINDAEELECSCTVLAIGHSARDTYEAIYDAGAELMQKPFAMGLRIEHPQIVINKAQYGEHYSHPRLGAADYKLTHSCLSGRSVYTFCMCPGGEVIASSSSKGELVVNGMSYHARNGENSNSALIVNVEPADFGSAHPLAGMHFQQKYERLAFELGGSNYYAPVQKAGDFVNNVDSGSLGGVKTTYRPGTKYSDLRRCLPDFAAEAISEGIKAMGRKLKGFSMEDAVLTGVETRSSAPVRIVRDQQTLESSSVRGLYPAGEGAGYAGGIVSAAVDGMRVAEKIINTYSLE</sequence>
<dbReference type="Gene3D" id="3.30.70.2700">
    <property type="match status" value="1"/>
</dbReference>
<dbReference type="Gene3D" id="3.50.50.60">
    <property type="entry name" value="FAD/NAD(P)-binding domain"/>
    <property type="match status" value="2"/>
</dbReference>
<dbReference type="InterPro" id="IPR028348">
    <property type="entry name" value="FAD-binding_protein"/>
</dbReference>
<gene>
    <name evidence="2" type="ORF">EAL2_c16170</name>
</gene>
<dbReference type="InterPro" id="IPR049516">
    <property type="entry name" value="FAD-depend_C"/>
</dbReference>
<accession>W8TL28</accession>
<evidence type="ECO:0000313" key="3">
    <source>
        <dbReference type="Proteomes" id="UP000019591"/>
    </source>
</evidence>